<dbReference type="Proteomes" id="UP000253720">
    <property type="component" value="Chromosome"/>
</dbReference>
<dbReference type="AlphaFoldDB" id="A0A345RUQ0"/>
<protein>
    <submittedName>
        <fullName evidence="2">Uncharacterized protein</fullName>
    </submittedName>
</protein>
<gene>
    <name evidence="2" type="ORF">DLD99_21915</name>
</gene>
<reference evidence="2 3" key="1">
    <citation type="submission" date="2018-05" db="EMBL/GenBank/DDBJ databases">
        <title>Complete genome sequence of Pseudomonas kribbensis 46-2(T).</title>
        <authorList>
            <person name="Jeong H."/>
            <person name="Lee S.-G."/>
            <person name="Rha E."/>
            <person name="Kim H."/>
        </authorList>
    </citation>
    <scope>NUCLEOTIDE SEQUENCE [LARGE SCALE GENOMIC DNA]</scope>
    <source>
        <strain evidence="2 3">46-2</strain>
    </source>
</reference>
<name>A0A345RUQ0_9PSED</name>
<dbReference type="KEGG" id="pke:DLD99_21915"/>
<feature type="compositionally biased region" description="Polar residues" evidence="1">
    <location>
        <begin position="169"/>
        <end position="179"/>
    </location>
</feature>
<dbReference type="RefSeq" id="WP_114885012.1">
    <property type="nucleotide sequence ID" value="NZ_CP029608.1"/>
</dbReference>
<dbReference type="EMBL" id="CP029608">
    <property type="protein sequence ID" value="AXI63016.1"/>
    <property type="molecule type" value="Genomic_DNA"/>
</dbReference>
<sequence length="188" mass="20310">MLVSSKQADLIHLPKRITDDATATAAAGLQGGLHGAMLQTLQNQAQAQTTDATNQVQTSATQLATQQVSEATRISDNVDEAFAKTRVNLQATDATSTKTAGTSATDEFKDYMSKSPEQRLRDSILKEMGLTEDDIKAMPPEKQLAIGKEIADRLQDKMKLAEAEKQNKQDANSVKLSDQSADKFLASL</sequence>
<evidence type="ECO:0000313" key="3">
    <source>
        <dbReference type="Proteomes" id="UP000253720"/>
    </source>
</evidence>
<evidence type="ECO:0000256" key="1">
    <source>
        <dbReference type="SAM" id="MobiDB-lite"/>
    </source>
</evidence>
<evidence type="ECO:0000313" key="2">
    <source>
        <dbReference type="EMBL" id="AXI63016.1"/>
    </source>
</evidence>
<keyword evidence="3" id="KW-1185">Reference proteome</keyword>
<proteinExistence type="predicted"/>
<accession>A0A345RUQ0</accession>
<organism evidence="2 3">
    <name type="scientific">Pseudomonas kribbensis</name>
    <dbReference type="NCBI Taxonomy" id="1628086"/>
    <lineage>
        <taxon>Bacteria</taxon>
        <taxon>Pseudomonadati</taxon>
        <taxon>Pseudomonadota</taxon>
        <taxon>Gammaproteobacteria</taxon>
        <taxon>Pseudomonadales</taxon>
        <taxon>Pseudomonadaceae</taxon>
        <taxon>Pseudomonas</taxon>
    </lineage>
</organism>
<feature type="region of interest" description="Disordered" evidence="1">
    <location>
        <begin position="162"/>
        <end position="188"/>
    </location>
</feature>